<gene>
    <name evidence="1" type="ORF">L21SP2_2014</name>
</gene>
<accession>V5WIC7</accession>
<dbReference type="HOGENOM" id="CLU_2720006_0_0_12"/>
<evidence type="ECO:0000313" key="2">
    <source>
        <dbReference type="Proteomes" id="UP000018680"/>
    </source>
</evidence>
<keyword evidence="2" id="KW-1185">Reference proteome</keyword>
<dbReference type="KEGG" id="slr:L21SP2_2014"/>
<dbReference type="Proteomes" id="UP000018680">
    <property type="component" value="Chromosome"/>
</dbReference>
<dbReference type="STRING" id="1307761.L21SP2_2014"/>
<proteinExistence type="predicted"/>
<reference evidence="1 2" key="1">
    <citation type="journal article" date="2015" name="Stand. Genomic Sci.">
        <title>Complete genome sequence and description of Salinispira pacifica gen. nov., sp. nov., a novel spirochaete isolated form a hypersaline microbial mat.</title>
        <authorList>
            <person name="Ben Hania W."/>
            <person name="Joseph M."/>
            <person name="Schumann P."/>
            <person name="Bunk B."/>
            <person name="Fiebig A."/>
            <person name="Sproer C."/>
            <person name="Klenk H.P."/>
            <person name="Fardeau M.L."/>
            <person name="Spring S."/>
        </authorList>
    </citation>
    <scope>NUCLEOTIDE SEQUENCE [LARGE SCALE GENOMIC DNA]</scope>
    <source>
        <strain evidence="1 2">L21-RPul-D2</strain>
    </source>
</reference>
<protein>
    <submittedName>
        <fullName evidence="1">Uncharacterized protein</fullName>
    </submittedName>
</protein>
<evidence type="ECO:0000313" key="1">
    <source>
        <dbReference type="EMBL" id="AHC15385.1"/>
    </source>
</evidence>
<dbReference type="EMBL" id="CP006939">
    <property type="protein sequence ID" value="AHC15385.1"/>
    <property type="molecule type" value="Genomic_DNA"/>
</dbReference>
<name>V5WIC7_9SPIO</name>
<sequence>MKLCIFLLAPVFLLRIQFQILFKSPLARIALAAHANTARNEMETIARGILELCRMENCRYGNIQQLWKIPIE</sequence>
<organism evidence="1 2">
    <name type="scientific">Salinispira pacifica</name>
    <dbReference type="NCBI Taxonomy" id="1307761"/>
    <lineage>
        <taxon>Bacteria</taxon>
        <taxon>Pseudomonadati</taxon>
        <taxon>Spirochaetota</taxon>
        <taxon>Spirochaetia</taxon>
        <taxon>Spirochaetales</taxon>
        <taxon>Spirochaetaceae</taxon>
        <taxon>Salinispira</taxon>
    </lineage>
</organism>
<dbReference type="AlphaFoldDB" id="V5WIC7"/>